<feature type="transmembrane region" description="Helical" evidence="9">
    <location>
        <begin position="12"/>
        <end position="36"/>
    </location>
</feature>
<dbReference type="InterPro" id="IPR025828">
    <property type="entry name" value="Put_sensor_dom"/>
</dbReference>
<accession>A0A4R6JUK0</accession>
<evidence type="ECO:0000256" key="3">
    <source>
        <dbReference type="ARBA" id="ARBA00022553"/>
    </source>
</evidence>
<keyword evidence="8" id="KW-0902">Two-component regulatory system</keyword>
<dbReference type="RefSeq" id="WP_133872833.1">
    <property type="nucleotide sequence ID" value="NZ_BOMD01000022.1"/>
</dbReference>
<name>A0A4R6JUK0_9ACTN</name>
<dbReference type="EC" id="2.7.13.3" evidence="2"/>
<dbReference type="Pfam" id="PF07730">
    <property type="entry name" value="HisKA_3"/>
    <property type="match status" value="1"/>
</dbReference>
<keyword evidence="9" id="KW-0812">Transmembrane</keyword>
<proteinExistence type="predicted"/>
<keyword evidence="6 13" id="KW-0418">Kinase</keyword>
<evidence type="ECO:0000256" key="9">
    <source>
        <dbReference type="SAM" id="Phobius"/>
    </source>
</evidence>
<dbReference type="InterPro" id="IPR050482">
    <property type="entry name" value="Sensor_HK_TwoCompSys"/>
</dbReference>
<evidence type="ECO:0000313" key="13">
    <source>
        <dbReference type="EMBL" id="TDO38335.1"/>
    </source>
</evidence>
<dbReference type="SUPFAM" id="SSF55874">
    <property type="entry name" value="ATPase domain of HSP90 chaperone/DNA topoisomerase II/histidine kinase"/>
    <property type="match status" value="1"/>
</dbReference>
<feature type="domain" description="Signal transduction histidine kinase subgroup 3 dimerisation and phosphoacceptor" evidence="11">
    <location>
        <begin position="226"/>
        <end position="293"/>
    </location>
</feature>
<feature type="domain" description="Putative sensor" evidence="12">
    <location>
        <begin position="21"/>
        <end position="197"/>
    </location>
</feature>
<feature type="transmembrane region" description="Helical" evidence="9">
    <location>
        <begin position="133"/>
        <end position="152"/>
    </location>
</feature>
<feature type="domain" description="Histidine kinase/HSP90-like ATPase" evidence="10">
    <location>
        <begin position="328"/>
        <end position="413"/>
    </location>
</feature>
<evidence type="ECO:0000256" key="2">
    <source>
        <dbReference type="ARBA" id="ARBA00012438"/>
    </source>
</evidence>
<dbReference type="Proteomes" id="UP000294901">
    <property type="component" value="Unassembled WGS sequence"/>
</dbReference>
<dbReference type="Gene3D" id="1.20.5.1930">
    <property type="match status" value="1"/>
</dbReference>
<dbReference type="EMBL" id="SNWR01000001">
    <property type="protein sequence ID" value="TDO38335.1"/>
    <property type="molecule type" value="Genomic_DNA"/>
</dbReference>
<evidence type="ECO:0000259" key="10">
    <source>
        <dbReference type="Pfam" id="PF02518"/>
    </source>
</evidence>
<dbReference type="Pfam" id="PF13796">
    <property type="entry name" value="Sensor"/>
    <property type="match status" value="1"/>
</dbReference>
<evidence type="ECO:0000256" key="4">
    <source>
        <dbReference type="ARBA" id="ARBA00022679"/>
    </source>
</evidence>
<feature type="transmembrane region" description="Helical" evidence="9">
    <location>
        <begin position="164"/>
        <end position="185"/>
    </location>
</feature>
<dbReference type="PANTHER" id="PTHR24421:SF10">
    <property type="entry name" value="NITRATE_NITRITE SENSOR PROTEIN NARQ"/>
    <property type="match status" value="1"/>
</dbReference>
<reference evidence="13 14" key="1">
    <citation type="submission" date="2019-03" db="EMBL/GenBank/DDBJ databases">
        <title>Sequencing the genomes of 1000 actinobacteria strains.</title>
        <authorList>
            <person name="Klenk H.-P."/>
        </authorList>
    </citation>
    <scope>NUCLEOTIDE SEQUENCE [LARGE SCALE GENOMIC DNA]</scope>
    <source>
        <strain evidence="13 14">DSM 43805</strain>
    </source>
</reference>
<dbReference type="GO" id="GO:0016020">
    <property type="term" value="C:membrane"/>
    <property type="evidence" value="ECO:0007669"/>
    <property type="project" value="InterPro"/>
</dbReference>
<keyword evidence="9" id="KW-0472">Membrane</keyword>
<evidence type="ECO:0000256" key="5">
    <source>
        <dbReference type="ARBA" id="ARBA00022741"/>
    </source>
</evidence>
<dbReference type="PANTHER" id="PTHR24421">
    <property type="entry name" value="NITRATE/NITRITE SENSOR PROTEIN NARX-RELATED"/>
    <property type="match status" value="1"/>
</dbReference>
<evidence type="ECO:0000256" key="7">
    <source>
        <dbReference type="ARBA" id="ARBA00022840"/>
    </source>
</evidence>
<dbReference type="GO" id="GO:0046983">
    <property type="term" value="F:protein dimerization activity"/>
    <property type="evidence" value="ECO:0007669"/>
    <property type="project" value="InterPro"/>
</dbReference>
<keyword evidence="9" id="KW-1133">Transmembrane helix</keyword>
<evidence type="ECO:0000256" key="1">
    <source>
        <dbReference type="ARBA" id="ARBA00000085"/>
    </source>
</evidence>
<evidence type="ECO:0000259" key="12">
    <source>
        <dbReference type="Pfam" id="PF13796"/>
    </source>
</evidence>
<keyword evidence="3" id="KW-0597">Phosphoprotein</keyword>
<keyword evidence="4" id="KW-0808">Transferase</keyword>
<dbReference type="GO" id="GO:0005524">
    <property type="term" value="F:ATP binding"/>
    <property type="evidence" value="ECO:0007669"/>
    <property type="project" value="UniProtKB-KW"/>
</dbReference>
<dbReference type="InterPro" id="IPR011712">
    <property type="entry name" value="Sig_transdc_His_kin_sub3_dim/P"/>
</dbReference>
<evidence type="ECO:0000256" key="8">
    <source>
        <dbReference type="ARBA" id="ARBA00023012"/>
    </source>
</evidence>
<dbReference type="OrthoDB" id="4198152at2"/>
<keyword evidence="7" id="KW-0067">ATP-binding</keyword>
<keyword evidence="5" id="KW-0547">Nucleotide-binding</keyword>
<dbReference type="CDD" id="cd16917">
    <property type="entry name" value="HATPase_UhpB-NarQ-NarX-like"/>
    <property type="match status" value="1"/>
</dbReference>
<comment type="caution">
    <text evidence="13">The sequence shown here is derived from an EMBL/GenBank/DDBJ whole genome shotgun (WGS) entry which is preliminary data.</text>
</comment>
<organism evidence="13 14">
    <name type="scientific">Paractinoplanes brasiliensis</name>
    <dbReference type="NCBI Taxonomy" id="52695"/>
    <lineage>
        <taxon>Bacteria</taxon>
        <taxon>Bacillati</taxon>
        <taxon>Actinomycetota</taxon>
        <taxon>Actinomycetes</taxon>
        <taxon>Micromonosporales</taxon>
        <taxon>Micromonosporaceae</taxon>
        <taxon>Paractinoplanes</taxon>
    </lineage>
</organism>
<dbReference type="InterPro" id="IPR003594">
    <property type="entry name" value="HATPase_dom"/>
</dbReference>
<evidence type="ECO:0000256" key="6">
    <source>
        <dbReference type="ARBA" id="ARBA00022777"/>
    </source>
</evidence>
<gene>
    <name evidence="13" type="ORF">C8E87_1988</name>
</gene>
<dbReference type="Pfam" id="PF02518">
    <property type="entry name" value="HATPase_c"/>
    <property type="match status" value="1"/>
</dbReference>
<sequence>MTIRGRVRTGLSAVADGLFAIGLALLNPAVLGLWLVGLVLGPVPVLGPEFLGLATTVVRWRADLERRIGTRAGVPMRRPYTPRPDPAEVGDRQWLRWLLTDPATWRDAAWLLPGALVAIGLGLLVLTITGYGLAGVLLVPLWLFLGGIWFGYGLFWPTTNLAEAWLALPQGLVVVTVGLIVAPLLRTVNLRFARLFLAPTRGAELRLRVAHLTESRAGAIDAQAVELRRIERDLHDGAQARMVAVGMTIGLAERLVLRDPAAALKLLAEARATSTTALVELRHLVRGIHPPVLAERGLEGAVQALAMSLPVRTTVTSHLPSRLDTPVESALYFAVAETLANVIRHSNARTAWVTLRHTGGVLFAEVGDDGDGGADPRHGTGLQGIERRLDAFDGTMSVTSPPGGPTVVTMELPCVSSSPRT</sequence>
<protein>
    <recommendedName>
        <fullName evidence="2">histidine kinase</fullName>
        <ecNumber evidence="2">2.7.13.3</ecNumber>
    </recommendedName>
</protein>
<feature type="transmembrane region" description="Helical" evidence="9">
    <location>
        <begin position="108"/>
        <end position="126"/>
    </location>
</feature>
<evidence type="ECO:0000313" key="14">
    <source>
        <dbReference type="Proteomes" id="UP000294901"/>
    </source>
</evidence>
<comment type="catalytic activity">
    <reaction evidence="1">
        <text>ATP + protein L-histidine = ADP + protein N-phospho-L-histidine.</text>
        <dbReference type="EC" id="2.7.13.3"/>
    </reaction>
</comment>
<dbReference type="InterPro" id="IPR036890">
    <property type="entry name" value="HATPase_C_sf"/>
</dbReference>
<keyword evidence="14" id="KW-1185">Reference proteome</keyword>
<evidence type="ECO:0000259" key="11">
    <source>
        <dbReference type="Pfam" id="PF07730"/>
    </source>
</evidence>
<dbReference type="Gene3D" id="3.30.565.10">
    <property type="entry name" value="Histidine kinase-like ATPase, C-terminal domain"/>
    <property type="match status" value="1"/>
</dbReference>
<dbReference type="GO" id="GO:0000155">
    <property type="term" value="F:phosphorelay sensor kinase activity"/>
    <property type="evidence" value="ECO:0007669"/>
    <property type="project" value="InterPro"/>
</dbReference>
<dbReference type="AlphaFoldDB" id="A0A4R6JUK0"/>